<sequence length="187" mass="21277">MNETYYGTPPGERLGLLKGWLDAARGGDVHLRQVLGNPAFYAPSRDDRRRVCFRRSWAYPPVPYLADRFCMVFLGCRVWEWIGGKAPEPVEIGEVVTAEGGGTNPPSYSETGATYPGADKVYLRRDAKAFLDNLKAIRRAVYAETPMPTNLPREIAERYLREWLERPRIWKARRAGNPPSYSETRPT</sequence>
<evidence type="ECO:0000313" key="2">
    <source>
        <dbReference type="Proteomes" id="UP000295484"/>
    </source>
</evidence>
<gene>
    <name evidence="1" type="ORF">EV657_1123</name>
</gene>
<dbReference type="Proteomes" id="UP000295484">
    <property type="component" value="Unassembled WGS sequence"/>
</dbReference>
<dbReference type="RefSeq" id="WP_134077992.1">
    <property type="nucleotide sequence ID" value="NZ_SOEB01000012.1"/>
</dbReference>
<protein>
    <submittedName>
        <fullName evidence="1">Uncharacterized protein</fullName>
    </submittedName>
</protein>
<comment type="caution">
    <text evidence="1">The sequence shown here is derived from an EMBL/GenBank/DDBJ whole genome shotgun (WGS) entry which is preliminary data.</text>
</comment>
<dbReference type="EMBL" id="SOEB01000012">
    <property type="protein sequence ID" value="TDX28177.1"/>
    <property type="molecule type" value="Genomic_DNA"/>
</dbReference>
<reference evidence="1 2" key="1">
    <citation type="submission" date="2019-03" db="EMBL/GenBank/DDBJ databases">
        <title>Genomic Encyclopedia of Type Strains, Phase IV (KMG-IV): sequencing the most valuable type-strain genomes for metagenomic binning, comparative biology and taxonomic classification.</title>
        <authorList>
            <person name="Goeker M."/>
        </authorList>
    </citation>
    <scope>NUCLEOTIDE SEQUENCE [LARGE SCALE GENOMIC DNA]</scope>
    <source>
        <strain evidence="1 2">JA181</strain>
    </source>
</reference>
<name>A0A4V3GTU4_9RHOB</name>
<organism evidence="1 2">
    <name type="scientific">Rhodovulum visakhapatnamense</name>
    <dbReference type="NCBI Taxonomy" id="364297"/>
    <lineage>
        <taxon>Bacteria</taxon>
        <taxon>Pseudomonadati</taxon>
        <taxon>Pseudomonadota</taxon>
        <taxon>Alphaproteobacteria</taxon>
        <taxon>Rhodobacterales</taxon>
        <taxon>Paracoccaceae</taxon>
        <taxon>Rhodovulum</taxon>
    </lineage>
</organism>
<proteinExistence type="predicted"/>
<evidence type="ECO:0000313" key="1">
    <source>
        <dbReference type="EMBL" id="TDX28177.1"/>
    </source>
</evidence>
<accession>A0A4V3GTU4</accession>
<dbReference type="AlphaFoldDB" id="A0A4V3GTU4"/>